<accession>A0AAD5LAG0</accession>
<reference evidence="10" key="1">
    <citation type="submission" date="2021-12" db="EMBL/GenBank/DDBJ databases">
        <title>Prjna785345.</title>
        <authorList>
            <person name="Rujirawat T."/>
            <person name="Krajaejun T."/>
        </authorList>
    </citation>
    <scope>NUCLEOTIDE SEQUENCE</scope>
    <source>
        <strain evidence="10">Pi057C3</strain>
    </source>
</reference>
<dbReference type="PROSITE" id="PS51456">
    <property type="entry name" value="MYOSIN_MOTOR"/>
    <property type="match status" value="1"/>
</dbReference>
<keyword evidence="3 6" id="KW-0518">Myosin</keyword>
<evidence type="ECO:0000256" key="7">
    <source>
        <dbReference type="SAM" id="Coils"/>
    </source>
</evidence>
<dbReference type="Gene3D" id="1.10.10.820">
    <property type="match status" value="1"/>
</dbReference>
<feature type="compositionally biased region" description="Basic and acidic residues" evidence="8">
    <location>
        <begin position="1723"/>
        <end position="1734"/>
    </location>
</feature>
<feature type="region of interest" description="Disordered" evidence="8">
    <location>
        <begin position="1152"/>
        <end position="1186"/>
    </location>
</feature>
<dbReference type="PROSITE" id="PS50096">
    <property type="entry name" value="IQ"/>
    <property type="match status" value="3"/>
</dbReference>
<dbReference type="Pfam" id="PF00063">
    <property type="entry name" value="Myosin_head"/>
    <property type="match status" value="2"/>
</dbReference>
<dbReference type="SMART" id="SM00015">
    <property type="entry name" value="IQ"/>
    <property type="match status" value="5"/>
</dbReference>
<feature type="region of interest" description="Disordered" evidence="8">
    <location>
        <begin position="197"/>
        <end position="218"/>
    </location>
</feature>
<feature type="binding site" evidence="6">
    <location>
        <begin position="174"/>
        <end position="181"/>
    </location>
    <ligand>
        <name>ATP</name>
        <dbReference type="ChEBI" id="CHEBI:30616"/>
    </ligand>
</feature>
<feature type="compositionally biased region" description="Basic and acidic residues" evidence="8">
    <location>
        <begin position="1456"/>
        <end position="1468"/>
    </location>
</feature>
<dbReference type="GO" id="GO:0007015">
    <property type="term" value="P:actin filament organization"/>
    <property type="evidence" value="ECO:0007669"/>
    <property type="project" value="TreeGrafter"/>
</dbReference>
<feature type="region of interest" description="Actin-binding" evidence="6">
    <location>
        <begin position="585"/>
        <end position="607"/>
    </location>
</feature>
<keyword evidence="4 6" id="KW-0505">Motor protein</keyword>
<organism evidence="10 11">
    <name type="scientific">Pythium insidiosum</name>
    <name type="common">Pythiosis disease agent</name>
    <dbReference type="NCBI Taxonomy" id="114742"/>
    <lineage>
        <taxon>Eukaryota</taxon>
        <taxon>Sar</taxon>
        <taxon>Stramenopiles</taxon>
        <taxon>Oomycota</taxon>
        <taxon>Peronosporomycetes</taxon>
        <taxon>Pythiales</taxon>
        <taxon>Pythiaceae</taxon>
        <taxon>Pythium</taxon>
    </lineage>
</organism>
<feature type="region of interest" description="Disordered" evidence="8">
    <location>
        <begin position="1723"/>
        <end position="1747"/>
    </location>
</feature>
<feature type="domain" description="Myosin motor" evidence="9">
    <location>
        <begin position="81"/>
        <end position="712"/>
    </location>
</feature>
<dbReference type="GO" id="GO:0005524">
    <property type="term" value="F:ATP binding"/>
    <property type="evidence" value="ECO:0007669"/>
    <property type="project" value="UniProtKB-UniRule"/>
</dbReference>
<feature type="coiled-coil region" evidence="7">
    <location>
        <begin position="832"/>
        <end position="948"/>
    </location>
</feature>
<protein>
    <recommendedName>
        <fullName evidence="9">Myosin motor domain-containing protein</fullName>
    </recommendedName>
</protein>
<comment type="caution">
    <text evidence="10">The sequence shown here is derived from an EMBL/GenBank/DDBJ whole genome shotgun (WGS) entry which is preliminary data.</text>
</comment>
<dbReference type="GO" id="GO:0000146">
    <property type="term" value="F:microfilament motor activity"/>
    <property type="evidence" value="ECO:0007669"/>
    <property type="project" value="TreeGrafter"/>
</dbReference>
<name>A0AAD5LAG0_PYTIN</name>
<dbReference type="InterPro" id="IPR000048">
    <property type="entry name" value="IQ_motif_EF-hand-BS"/>
</dbReference>
<feature type="coiled-coil region" evidence="7">
    <location>
        <begin position="994"/>
        <end position="1021"/>
    </location>
</feature>
<feature type="compositionally biased region" description="Basic and acidic residues" evidence="8">
    <location>
        <begin position="1218"/>
        <end position="1227"/>
    </location>
</feature>
<feature type="compositionally biased region" description="Low complexity" evidence="8">
    <location>
        <begin position="1358"/>
        <end position="1375"/>
    </location>
</feature>
<feature type="compositionally biased region" description="Low complexity" evidence="8">
    <location>
        <begin position="1287"/>
        <end position="1304"/>
    </location>
</feature>
<dbReference type="SUPFAM" id="SSF52540">
    <property type="entry name" value="P-loop containing nucleoside triphosphate hydrolases"/>
    <property type="match status" value="1"/>
</dbReference>
<dbReference type="GO" id="GO:0016020">
    <property type="term" value="C:membrane"/>
    <property type="evidence" value="ECO:0007669"/>
    <property type="project" value="TreeGrafter"/>
</dbReference>
<keyword evidence="5 6" id="KW-0009">Actin-binding</keyword>
<evidence type="ECO:0000313" key="10">
    <source>
        <dbReference type="EMBL" id="KAJ0392015.1"/>
    </source>
</evidence>
<feature type="region of interest" description="Disordered" evidence="8">
    <location>
        <begin position="1217"/>
        <end position="1468"/>
    </location>
</feature>
<feature type="compositionally biased region" description="Polar residues" evidence="8">
    <location>
        <begin position="1305"/>
        <end position="1316"/>
    </location>
</feature>
<keyword evidence="2 6" id="KW-0067">ATP-binding</keyword>
<dbReference type="InterPro" id="IPR019134">
    <property type="entry name" value="Cactin_C"/>
</dbReference>
<evidence type="ECO:0000256" key="6">
    <source>
        <dbReference type="PROSITE-ProRule" id="PRU00782"/>
    </source>
</evidence>
<evidence type="ECO:0000256" key="3">
    <source>
        <dbReference type="ARBA" id="ARBA00023123"/>
    </source>
</evidence>
<gene>
    <name evidence="10" type="ORF">P43SY_008053</name>
</gene>
<dbReference type="Pfam" id="PF10312">
    <property type="entry name" value="Cactin_mid"/>
    <property type="match status" value="1"/>
</dbReference>
<evidence type="ECO:0000313" key="11">
    <source>
        <dbReference type="Proteomes" id="UP001209570"/>
    </source>
</evidence>
<dbReference type="Pfam" id="PF09732">
    <property type="entry name" value="CactinC_cactus"/>
    <property type="match status" value="1"/>
</dbReference>
<dbReference type="Gene3D" id="1.20.58.530">
    <property type="match status" value="1"/>
</dbReference>
<dbReference type="InterPro" id="IPR018816">
    <property type="entry name" value="Cactin_central"/>
</dbReference>
<keyword evidence="7" id="KW-0175">Coiled coil</keyword>
<evidence type="ECO:0000256" key="2">
    <source>
        <dbReference type="ARBA" id="ARBA00022840"/>
    </source>
</evidence>
<keyword evidence="11" id="KW-1185">Reference proteome</keyword>
<feature type="compositionally biased region" description="Gly residues" evidence="8">
    <location>
        <begin position="1232"/>
        <end position="1245"/>
    </location>
</feature>
<feature type="compositionally biased region" description="Polar residues" evidence="8">
    <location>
        <begin position="1409"/>
        <end position="1423"/>
    </location>
</feature>
<dbReference type="Gene3D" id="3.30.70.1590">
    <property type="match status" value="1"/>
</dbReference>
<dbReference type="SMART" id="SM01050">
    <property type="entry name" value="CactinC_cactus"/>
    <property type="match status" value="1"/>
</dbReference>
<evidence type="ECO:0000256" key="5">
    <source>
        <dbReference type="ARBA" id="ARBA00023203"/>
    </source>
</evidence>
<feature type="compositionally biased region" description="Low complexity" evidence="8">
    <location>
        <begin position="197"/>
        <end position="215"/>
    </location>
</feature>
<feature type="compositionally biased region" description="Polar residues" evidence="8">
    <location>
        <begin position="1152"/>
        <end position="1177"/>
    </location>
</feature>
<comment type="similarity">
    <text evidence="6">Belongs to the TRAFAC class myosin-kinesin ATPase superfamily. Myosin family.</text>
</comment>
<evidence type="ECO:0000256" key="8">
    <source>
        <dbReference type="SAM" id="MobiDB-lite"/>
    </source>
</evidence>
<dbReference type="Gene3D" id="1.20.5.190">
    <property type="match status" value="2"/>
</dbReference>
<dbReference type="InterPro" id="IPR027417">
    <property type="entry name" value="P-loop_NTPase"/>
</dbReference>
<dbReference type="Proteomes" id="UP001209570">
    <property type="component" value="Unassembled WGS sequence"/>
</dbReference>
<evidence type="ECO:0000256" key="1">
    <source>
        <dbReference type="ARBA" id="ARBA00022741"/>
    </source>
</evidence>
<dbReference type="Pfam" id="PF00612">
    <property type="entry name" value="IQ"/>
    <property type="match status" value="3"/>
</dbReference>
<keyword evidence="1 6" id="KW-0547">Nucleotide-binding</keyword>
<dbReference type="InterPro" id="IPR001609">
    <property type="entry name" value="Myosin_head_motor_dom-like"/>
</dbReference>
<feature type="compositionally biased region" description="Basic and acidic residues" evidence="8">
    <location>
        <begin position="1381"/>
        <end position="1391"/>
    </location>
</feature>
<sequence length="1906" mass="214133">MDAEQTKVGVDVDAGIYVPDAGVSWVEATITKGHVVNEKTVEVVLEGDEVEEDATRHPEAGAVRTVEKAGIFLQNTSLGPDGCDDMVNLNYLHEPAILYNLKQRFFRHIPYTYTGPICIAVNPYAWLDIYTPELQEQYLSKDRSELPPHVYATSAGGYQHMRMFGEDQSILVSGESGAGKTETTKILMSHLAVAGGNASPSSSPRAARISASAGSHANHAVTSVEEKSIIERVLHANPLMESFGNAKTSRNDNSSRFGKFSELQFNALGQLIGARSRTYLLEKSRVSIQGQDERNYHVFYQLLAAPENMTSAVQLSGMTASDFPFTMPRGESVSNGMKDSQRFSQTVSCLDTVGVSKSDQTEIFKIWLINRVNASTSAPHADVANKICILDIFGFEIFEKNSFEQLCINYANEKLQQKFTQDVFKTIQSEYEEEGIPWTKIEFADNANVLGLIEGRFGVLSLLNEECMRPKGSDAAFVNKLKAHYTDNDRFEMPRFARESFIIKHYAGPVEYDANGFLIKNTDALQNDLLVLVRHSHSAFVKALFPDEKKDDNAGAAGVGGRPAALKRRTSIIADTVGTQFKSQLNGLMEDIRRTNVHYIRCIKPNSRKSPMVFCKKRVTEQLQCAGVVEAVRISRMAFPNRILQTVFLERFRALAKAPLAVAESAEDAVCTAVRDLLENHLMKDKMTEFQLGKTRVFFRKGALEALEEQRSRKLNEAAVVLQRYAKKWRAQAAFRAIRNASIRIQSAWRRHSARTRFQRSRRAAIRIQSAVRRHVAMRLLVSMRQNYRATQIQNIFKMHVCRRRYRKVMKAIVLIQSIIRMFNAVRAYVVMQDQAKEDAKLENQIRLLKQRLHEEREARMELEQGIRSSVVMRSTEALVGADEAIEQLRRENAALKEANSNLKAFNVQLRKEKEVMERGAYVNGASFAAANQRATKLQEEVEMLKGAHSRIKETHRMLKLQNLAAIEKVSQLQSSLADALKERAMLRQSVEHLTKYTEVMQNENESLAKANARLRLILRQDADLSRRHRDEVPRLTKLAYAAKLTLLPKTAKQPAANIPVVGKAVDLSSVGVKVSLDSIAPPASPPAAVAAPIALQAPLKRQAPAVALKKQDSAKAVRVVNIREINGEDDQAAASTTPSFTITLDNASVTRGSANTSEASGSSPPRSPTNKSSIRQPTGADGPIITPAKLMGILADAEEDDSNRVSFSVTLGIDPAEEAKKEKDRQSLVGGASGKQAGAGGANGGASKKPKGRDRRSSYDSESGGGGRYTRRGSSDSNDGSRRSSLRSSLTGDSSLRSSLTGDMRSSSMRSSFNAGNNGGGQQMGRGRRGSYDRSHSFKGGNNGGAPNNNGNGGGNTRARNGDSGNANSTTNTGLGLGGKRVELDSESERRRLKKQRKQSERVLASFGYTNDSNPFGDSNLAQPFVWRKKYDANESSDSDSGDRKKGKAKKSSRRPSERELKRNQLARVDEIRKARERREQREREREEMERLRSEELRLRDAEQYDDWQQKEEEFHREQTRIRSKLRIKARREKPVDLLAKNLLLVDHSMQSDDEDEFFRRHARVETRRPHRIVEVLSMDELKQLCEDIGAYLDLEEARNGRNQEFWRLMLTVTNDRIRRLRRSQSEEIDASSRERGAIHDSVYHTIVEMLEGKSRDELDTLQLEVEATLKGAATTTGVDVEYWEEVAQQIDVFKARARLAILHEEMLVKLRDLIDQHDERVATTSGDARDAAPSRSVDQGGQDDSAEARAMEFSEADKGLEESEERLGEADEVALTSLPAWSDKYQPRKPRYFNRVKTGYDWNKYNQTHYDHDNPPPKVVQGYKFNLFYPDLIDKTVAPRYFLEKASSSEFCIIRFSAGPPYQDIAFKIVNREWEYSHKRGFKSVFERGILHLYFNFKRHRYRR</sequence>
<dbReference type="CDD" id="cd00124">
    <property type="entry name" value="MYSc"/>
    <property type="match status" value="1"/>
</dbReference>
<dbReference type="GO" id="GO:0051015">
    <property type="term" value="F:actin filament binding"/>
    <property type="evidence" value="ECO:0007669"/>
    <property type="project" value="TreeGrafter"/>
</dbReference>
<dbReference type="SMART" id="SM00242">
    <property type="entry name" value="MYSc"/>
    <property type="match status" value="1"/>
</dbReference>
<dbReference type="InterPro" id="IPR036961">
    <property type="entry name" value="Kinesin_motor_dom_sf"/>
</dbReference>
<dbReference type="Gene3D" id="1.20.120.720">
    <property type="entry name" value="Myosin VI head, motor domain, U50 subdomain"/>
    <property type="match status" value="1"/>
</dbReference>
<dbReference type="GO" id="GO:0005737">
    <property type="term" value="C:cytoplasm"/>
    <property type="evidence" value="ECO:0007669"/>
    <property type="project" value="TreeGrafter"/>
</dbReference>
<feature type="compositionally biased region" description="Basic residues" evidence="8">
    <location>
        <begin position="1446"/>
        <end position="1455"/>
    </location>
</feature>
<dbReference type="Gene3D" id="3.40.850.10">
    <property type="entry name" value="Kinesin motor domain"/>
    <property type="match status" value="2"/>
</dbReference>
<evidence type="ECO:0000259" key="9">
    <source>
        <dbReference type="PROSITE" id="PS51456"/>
    </source>
</evidence>
<dbReference type="GO" id="GO:0016459">
    <property type="term" value="C:myosin complex"/>
    <property type="evidence" value="ECO:0007669"/>
    <property type="project" value="UniProtKB-KW"/>
</dbReference>
<dbReference type="PRINTS" id="PR00193">
    <property type="entry name" value="MYOSINHEAVY"/>
</dbReference>
<feature type="coiled-coil region" evidence="7">
    <location>
        <begin position="1473"/>
        <end position="1503"/>
    </location>
</feature>
<dbReference type="PANTHER" id="PTHR13140:SF706">
    <property type="entry name" value="DILUTE CLASS UNCONVENTIONAL MYOSIN, ISOFORM C"/>
    <property type="match status" value="1"/>
</dbReference>
<dbReference type="PANTHER" id="PTHR13140">
    <property type="entry name" value="MYOSIN"/>
    <property type="match status" value="1"/>
</dbReference>
<proteinExistence type="inferred from homology"/>
<evidence type="ECO:0000256" key="4">
    <source>
        <dbReference type="ARBA" id="ARBA00023175"/>
    </source>
</evidence>
<dbReference type="EMBL" id="JAKCXM010000749">
    <property type="protein sequence ID" value="KAJ0392015.1"/>
    <property type="molecule type" value="Genomic_DNA"/>
</dbReference>